<dbReference type="AlphaFoldDB" id="A0ABD0Y8T7"/>
<dbReference type="Proteomes" id="UP001558652">
    <property type="component" value="Unassembled WGS sequence"/>
</dbReference>
<dbReference type="Pfam" id="PF00372">
    <property type="entry name" value="Hemocyanin_M"/>
    <property type="match status" value="1"/>
</dbReference>
<evidence type="ECO:0000313" key="6">
    <source>
        <dbReference type="Proteomes" id="UP001558652"/>
    </source>
</evidence>
<dbReference type="InterPro" id="IPR008922">
    <property type="entry name" value="Di-copper_centre_dom_sf"/>
</dbReference>
<dbReference type="SUPFAM" id="SSF48056">
    <property type="entry name" value="Di-copper centre-containing domain"/>
    <property type="match status" value="1"/>
</dbReference>
<accession>A0ABD0Y8T7</accession>
<evidence type="ECO:0000256" key="1">
    <source>
        <dbReference type="ARBA" id="ARBA00022761"/>
    </source>
</evidence>
<dbReference type="InterPro" id="IPR014756">
    <property type="entry name" value="Ig_E-set"/>
</dbReference>
<evidence type="ECO:0000256" key="2">
    <source>
        <dbReference type="SAM" id="SignalP"/>
    </source>
</evidence>
<dbReference type="InterPro" id="IPR013788">
    <property type="entry name" value="Hemocyanin/hexamerin"/>
</dbReference>
<dbReference type="GO" id="GO:0004503">
    <property type="term" value="F:tyrosinase activity"/>
    <property type="evidence" value="ECO:0007669"/>
    <property type="project" value="UniProtKB-ARBA"/>
</dbReference>
<dbReference type="InterPro" id="IPR037020">
    <property type="entry name" value="Hemocyanin_C_sf"/>
</dbReference>
<evidence type="ECO:0000313" key="5">
    <source>
        <dbReference type="EMBL" id="KAL1123474.1"/>
    </source>
</evidence>
<dbReference type="PROSITE" id="PS00210">
    <property type="entry name" value="HEMOCYANIN_2"/>
    <property type="match status" value="1"/>
</dbReference>
<dbReference type="SUPFAM" id="SSF81296">
    <property type="entry name" value="E set domains"/>
    <property type="match status" value="1"/>
</dbReference>
<dbReference type="Gene3D" id="2.60.40.1520">
    <property type="entry name" value="Hemocyanin, C-terminal domain"/>
    <property type="match status" value="1"/>
</dbReference>
<comment type="caution">
    <text evidence="5">The sequence shown here is derived from an EMBL/GenBank/DDBJ whole genome shotgun (WGS) entry which is preliminary data.</text>
</comment>
<dbReference type="GO" id="GO:0046872">
    <property type="term" value="F:metal ion binding"/>
    <property type="evidence" value="ECO:0007669"/>
    <property type="project" value="UniProtKB-KW"/>
</dbReference>
<dbReference type="InterPro" id="IPR005203">
    <property type="entry name" value="Hemocyanin_C"/>
</dbReference>
<evidence type="ECO:0000259" key="4">
    <source>
        <dbReference type="Pfam" id="PF03723"/>
    </source>
</evidence>
<gene>
    <name evidence="5" type="ORF">AAG570_002554</name>
</gene>
<reference evidence="5 6" key="1">
    <citation type="submission" date="2024-07" db="EMBL/GenBank/DDBJ databases">
        <title>Chromosome-level genome assembly of the water stick insect Ranatra chinensis (Heteroptera: Nepidae).</title>
        <authorList>
            <person name="Liu X."/>
        </authorList>
    </citation>
    <scope>NUCLEOTIDE SEQUENCE [LARGE SCALE GENOMIC DNA]</scope>
    <source>
        <strain evidence="5">Cailab_2021Rc</strain>
        <tissue evidence="5">Muscle</tissue>
    </source>
</reference>
<sequence>MNYTCIFFGIIISGIHSLKVYDNTTTWHNFWQKKSAGSLGHGGQTEAQFGGEERIDYLREDPGLNDYLAQLTIFYPRWLDQAKYSKVKYFRRGELFYYVFYQLLARYSLERWANHMPRPDVLQWDHPIMVGYNPRVVHPSGHYMYPRPAKLVPSEVNPGGVWRTQRSEWKILEDIQSGVIFYQYTSGPAGIYLTTGRDPAFYMFLQRLMDIFRHHKDALPAYTKNDLLFPGVKIESFQTGKLITYFERSDIEATYGVRIPASDTFKDYHYHGSQMRLNHKPFLYNIVINVDRAVEAVVRIFLGPKTTPRGYPLTAEEARAYFFEFDRFTVKRKLLMNSGRIRRGPEIKFLCLEGYTLNITVTSRPADSCIPSVSIRFKSSFLCLGKV</sequence>
<dbReference type="EMBL" id="JBFDAA010000012">
    <property type="protein sequence ID" value="KAL1123474.1"/>
    <property type="molecule type" value="Genomic_DNA"/>
</dbReference>
<organism evidence="5 6">
    <name type="scientific">Ranatra chinensis</name>
    <dbReference type="NCBI Taxonomy" id="642074"/>
    <lineage>
        <taxon>Eukaryota</taxon>
        <taxon>Metazoa</taxon>
        <taxon>Ecdysozoa</taxon>
        <taxon>Arthropoda</taxon>
        <taxon>Hexapoda</taxon>
        <taxon>Insecta</taxon>
        <taxon>Pterygota</taxon>
        <taxon>Neoptera</taxon>
        <taxon>Paraneoptera</taxon>
        <taxon>Hemiptera</taxon>
        <taxon>Heteroptera</taxon>
        <taxon>Panheteroptera</taxon>
        <taxon>Nepomorpha</taxon>
        <taxon>Nepidae</taxon>
        <taxon>Ranatrinae</taxon>
        <taxon>Ranatra</taxon>
    </lineage>
</organism>
<keyword evidence="6" id="KW-1185">Reference proteome</keyword>
<dbReference type="Gene3D" id="1.10.1280.10">
    <property type="entry name" value="Di-copper center containing domain from catechol oxidase"/>
    <property type="match status" value="1"/>
</dbReference>
<dbReference type="InterPro" id="IPR000896">
    <property type="entry name" value="Hemocyanin/hexamerin_mid_dom"/>
</dbReference>
<protein>
    <submittedName>
        <fullName evidence="5">Uncharacterized protein</fullName>
    </submittedName>
</protein>
<proteinExistence type="predicted"/>
<feature type="signal peptide" evidence="2">
    <location>
        <begin position="1"/>
        <end position="17"/>
    </location>
</feature>
<dbReference type="GO" id="GO:0006582">
    <property type="term" value="P:melanin metabolic process"/>
    <property type="evidence" value="ECO:0007669"/>
    <property type="project" value="UniProtKB-ARBA"/>
</dbReference>
<dbReference type="PANTHER" id="PTHR11511">
    <property type="entry name" value="LARVAL STORAGE PROTEIN/PHENOLOXIDASE"/>
    <property type="match status" value="1"/>
</dbReference>
<feature type="domain" description="Hemocyanin middle" evidence="3">
    <location>
        <begin position="21"/>
        <end position="181"/>
    </location>
</feature>
<dbReference type="PANTHER" id="PTHR11511:SF5">
    <property type="entry name" value="FAT-BODY PROTEIN 1-RELATED"/>
    <property type="match status" value="1"/>
</dbReference>
<evidence type="ECO:0000259" key="3">
    <source>
        <dbReference type="Pfam" id="PF00372"/>
    </source>
</evidence>
<keyword evidence="1" id="KW-0758">Storage protein</keyword>
<feature type="domain" description="Hemocyanin C-terminal" evidence="4">
    <location>
        <begin position="222"/>
        <end position="331"/>
    </location>
</feature>
<keyword evidence="2" id="KW-0732">Signal</keyword>
<feature type="chain" id="PRO_5044850509" evidence="2">
    <location>
        <begin position="18"/>
        <end position="387"/>
    </location>
</feature>
<name>A0ABD0Y8T7_9HEMI</name>
<dbReference type="Pfam" id="PF03723">
    <property type="entry name" value="Hemocyanin_C"/>
    <property type="match status" value="1"/>
</dbReference>